<keyword evidence="1" id="KW-0812">Transmembrane</keyword>
<proteinExistence type="predicted"/>
<gene>
    <name evidence="2" type="ORF">PMAYCL1PPCAC_11213</name>
</gene>
<keyword evidence="3" id="KW-1185">Reference proteome</keyword>
<dbReference type="EMBL" id="BTRK01000003">
    <property type="protein sequence ID" value="GMR41018.1"/>
    <property type="molecule type" value="Genomic_DNA"/>
</dbReference>
<feature type="transmembrane region" description="Helical" evidence="1">
    <location>
        <begin position="46"/>
        <end position="67"/>
    </location>
</feature>
<accession>A0AAN4ZGX7</accession>
<feature type="transmembrane region" description="Helical" evidence="1">
    <location>
        <begin position="17"/>
        <end position="34"/>
    </location>
</feature>
<dbReference type="Proteomes" id="UP001328107">
    <property type="component" value="Unassembled WGS sequence"/>
</dbReference>
<organism evidence="2 3">
    <name type="scientific">Pristionchus mayeri</name>
    <dbReference type="NCBI Taxonomy" id="1317129"/>
    <lineage>
        <taxon>Eukaryota</taxon>
        <taxon>Metazoa</taxon>
        <taxon>Ecdysozoa</taxon>
        <taxon>Nematoda</taxon>
        <taxon>Chromadorea</taxon>
        <taxon>Rhabditida</taxon>
        <taxon>Rhabditina</taxon>
        <taxon>Diplogasteromorpha</taxon>
        <taxon>Diplogasteroidea</taxon>
        <taxon>Neodiplogasteridae</taxon>
        <taxon>Pristionchus</taxon>
    </lineage>
</organism>
<feature type="transmembrane region" description="Helical" evidence="1">
    <location>
        <begin position="79"/>
        <end position="101"/>
    </location>
</feature>
<evidence type="ECO:0000313" key="2">
    <source>
        <dbReference type="EMBL" id="GMR41018.1"/>
    </source>
</evidence>
<keyword evidence="1" id="KW-0472">Membrane</keyword>
<evidence type="ECO:0000313" key="3">
    <source>
        <dbReference type="Proteomes" id="UP001328107"/>
    </source>
</evidence>
<dbReference type="PANTHER" id="PTHR34851:SF5">
    <property type="entry name" value="MARVEL DOMAIN-CONTAINING PROTEIN"/>
    <property type="match status" value="1"/>
</dbReference>
<reference evidence="3" key="1">
    <citation type="submission" date="2022-10" db="EMBL/GenBank/DDBJ databases">
        <title>Genome assembly of Pristionchus species.</title>
        <authorList>
            <person name="Yoshida K."/>
            <person name="Sommer R.J."/>
        </authorList>
    </citation>
    <scope>NUCLEOTIDE SEQUENCE [LARGE SCALE GENOMIC DNA]</scope>
    <source>
        <strain evidence="3">RS5460</strain>
    </source>
</reference>
<feature type="non-terminal residue" evidence="2">
    <location>
        <position position="1"/>
    </location>
</feature>
<name>A0AAN4ZGX7_9BILA</name>
<comment type="caution">
    <text evidence="2">The sequence shown here is derived from an EMBL/GenBank/DDBJ whole genome shotgun (WGS) entry which is preliminary data.</text>
</comment>
<sequence length="150" mass="16694">VMRCCCDMLEITTGAKIAAGVMVVLSILGSICIAKDNLQYPRTWEIVGGLGWFVLQIVVSILVFVAINKQRAPLMLPMLAFNILAVIISAFLFYQCLPVLFNFRIDGGSIVPLMLTLVVVSVLQVWFFTVFWNCYKHLKAIESNGVYGEV</sequence>
<protein>
    <submittedName>
        <fullName evidence="2">Uncharacterized protein</fullName>
    </submittedName>
</protein>
<keyword evidence="1" id="KW-1133">Transmembrane helix</keyword>
<feature type="transmembrane region" description="Helical" evidence="1">
    <location>
        <begin position="113"/>
        <end position="132"/>
    </location>
</feature>
<dbReference type="PANTHER" id="PTHR34851">
    <property type="entry name" value="PROTEIN CBG05235-RELATED"/>
    <property type="match status" value="1"/>
</dbReference>
<dbReference type="AlphaFoldDB" id="A0AAN4ZGX7"/>
<evidence type="ECO:0000256" key="1">
    <source>
        <dbReference type="SAM" id="Phobius"/>
    </source>
</evidence>